<evidence type="ECO:0000313" key="1">
    <source>
        <dbReference type="EMBL" id="KAA1424678.1"/>
    </source>
</evidence>
<name>A0A5Q6S2S3_9ACTN</name>
<dbReference type="RefSeq" id="WP_149767703.1">
    <property type="nucleotide sequence ID" value="NZ_VDFQ02000001.1"/>
</dbReference>
<sequence length="158" mass="17431">MTISTEDNLRDYPAAVIAAQPIGAWTGDAYRRVVGGLRGALATEDLTQPHWWTLNHAAGDPGRWTRATLTERLTPYEDLGIDFDDVYDDLVARGWLREDDGAMTLTDAGVAGLERARERNAQVHQQTLDGIPEDEYVTMINVLRRVVANLGGDGNIPE</sequence>
<proteinExistence type="predicted"/>
<protein>
    <submittedName>
        <fullName evidence="1">MarR family transcriptional regulator</fullName>
    </submittedName>
</protein>
<dbReference type="Gene3D" id="1.10.10.10">
    <property type="entry name" value="Winged helix-like DNA-binding domain superfamily/Winged helix DNA-binding domain"/>
    <property type="match status" value="1"/>
</dbReference>
<comment type="caution">
    <text evidence="1">The sequence shown here is derived from an EMBL/GenBank/DDBJ whole genome shotgun (WGS) entry which is preliminary data.</text>
</comment>
<organism evidence="1 2">
    <name type="scientific">Mumia zhuanghuii</name>
    <dbReference type="NCBI Taxonomy" id="2585211"/>
    <lineage>
        <taxon>Bacteria</taxon>
        <taxon>Bacillati</taxon>
        <taxon>Actinomycetota</taxon>
        <taxon>Actinomycetes</taxon>
        <taxon>Propionibacteriales</taxon>
        <taxon>Nocardioidaceae</taxon>
        <taxon>Mumia</taxon>
    </lineage>
</organism>
<dbReference type="InterPro" id="IPR036388">
    <property type="entry name" value="WH-like_DNA-bd_sf"/>
</dbReference>
<gene>
    <name evidence="1" type="ORF">FE697_001765</name>
</gene>
<dbReference type="InterPro" id="IPR036390">
    <property type="entry name" value="WH_DNA-bd_sf"/>
</dbReference>
<dbReference type="Proteomes" id="UP000307768">
    <property type="component" value="Unassembled WGS sequence"/>
</dbReference>
<evidence type="ECO:0000313" key="2">
    <source>
        <dbReference type="Proteomes" id="UP000307768"/>
    </source>
</evidence>
<dbReference type="OrthoDB" id="4550567at2"/>
<accession>A0A5Q6S2S3</accession>
<dbReference type="AlphaFoldDB" id="A0A5Q6S2S3"/>
<reference evidence="1 2" key="1">
    <citation type="submission" date="2019-09" db="EMBL/GenBank/DDBJ databases">
        <title>Mumia zhuanghuii sp. nov. isolated from the intestinal contents of plateau pika (Ochotona curzoniae) in the Qinghai-Tibet plateau of China.</title>
        <authorList>
            <person name="Tian Z."/>
        </authorList>
    </citation>
    <scope>NUCLEOTIDE SEQUENCE [LARGE SCALE GENOMIC DNA]</scope>
    <source>
        <strain evidence="2">350</strain>
    </source>
</reference>
<dbReference type="SUPFAM" id="SSF46785">
    <property type="entry name" value="Winged helix' DNA-binding domain"/>
    <property type="match status" value="1"/>
</dbReference>
<dbReference type="EMBL" id="VDFQ02000001">
    <property type="protein sequence ID" value="KAA1424678.1"/>
    <property type="molecule type" value="Genomic_DNA"/>
</dbReference>